<dbReference type="Proteomes" id="UP000053477">
    <property type="component" value="Unassembled WGS sequence"/>
</dbReference>
<dbReference type="OrthoDB" id="2101473at2759"/>
<dbReference type="InParanoid" id="A0A0H2R1P2"/>
<evidence type="ECO:0000313" key="1">
    <source>
        <dbReference type="EMBL" id="KLO05694.1"/>
    </source>
</evidence>
<dbReference type="InterPro" id="IPR007396">
    <property type="entry name" value="TR_PAI2-type"/>
</dbReference>
<dbReference type="Pfam" id="PF04299">
    <property type="entry name" value="FMN_bind_2"/>
    <property type="match status" value="1"/>
</dbReference>
<gene>
    <name evidence="1" type="ORF">SCHPADRAFT_910853</name>
</gene>
<dbReference type="PANTHER" id="PTHR35802:SF1">
    <property type="entry name" value="PROTEASE SYNTHASE AND SPORULATION PROTEIN PAI 2"/>
    <property type="match status" value="1"/>
</dbReference>
<dbReference type="Gene3D" id="2.30.110.10">
    <property type="entry name" value="Electron Transport, Fmn-binding Protein, Chain A"/>
    <property type="match status" value="1"/>
</dbReference>
<accession>A0A0H2R1P2</accession>
<dbReference type="InterPro" id="IPR012349">
    <property type="entry name" value="Split_barrel_FMN-bd"/>
</dbReference>
<proteinExistence type="predicted"/>
<name>A0A0H2R1P2_9AGAM</name>
<dbReference type="PANTHER" id="PTHR35802">
    <property type="entry name" value="PROTEASE SYNTHASE AND SPORULATION PROTEIN PAI 2"/>
    <property type="match status" value="1"/>
</dbReference>
<keyword evidence="2" id="KW-1185">Reference proteome</keyword>
<sequence>MISSLSPTQSFSLLPSWLSSSGSGNDPQSLELKDDILILFQAPIHSYVTPSFYVQTKPSTGKVAPTWDYAAVQVYGRARIHHQINEESSAFLQKQIEDLTLQQEAASGREKPWSVAEAPLNYVELLKKGIVGLEIKITRIEGRFKLGQELPDGDWLGAVKGFRSLGTPEGAKMAEMIEERGKARGLDSNIAQGSATD</sequence>
<organism evidence="1 2">
    <name type="scientific">Schizopora paradoxa</name>
    <dbReference type="NCBI Taxonomy" id="27342"/>
    <lineage>
        <taxon>Eukaryota</taxon>
        <taxon>Fungi</taxon>
        <taxon>Dikarya</taxon>
        <taxon>Basidiomycota</taxon>
        <taxon>Agaricomycotina</taxon>
        <taxon>Agaricomycetes</taxon>
        <taxon>Hymenochaetales</taxon>
        <taxon>Schizoporaceae</taxon>
        <taxon>Schizopora</taxon>
    </lineage>
</organism>
<dbReference type="EMBL" id="KQ086276">
    <property type="protein sequence ID" value="KLO05694.1"/>
    <property type="molecule type" value="Genomic_DNA"/>
</dbReference>
<protein>
    <recommendedName>
        <fullName evidence="3">Transcriptional regulator</fullName>
    </recommendedName>
</protein>
<dbReference type="SUPFAM" id="SSF50475">
    <property type="entry name" value="FMN-binding split barrel"/>
    <property type="match status" value="1"/>
</dbReference>
<evidence type="ECO:0000313" key="2">
    <source>
        <dbReference type="Proteomes" id="UP000053477"/>
    </source>
</evidence>
<dbReference type="AlphaFoldDB" id="A0A0H2R1P2"/>
<reference evidence="1 2" key="1">
    <citation type="submission" date="2015-04" db="EMBL/GenBank/DDBJ databases">
        <title>Complete genome sequence of Schizopora paradoxa KUC8140, a cosmopolitan wood degrader in East Asia.</title>
        <authorList>
            <consortium name="DOE Joint Genome Institute"/>
            <person name="Min B."/>
            <person name="Park H."/>
            <person name="Jang Y."/>
            <person name="Kim J.-J."/>
            <person name="Kim K.H."/>
            <person name="Pangilinan J."/>
            <person name="Lipzen A."/>
            <person name="Riley R."/>
            <person name="Grigoriev I.V."/>
            <person name="Spatafora J.W."/>
            <person name="Choi I.-G."/>
        </authorList>
    </citation>
    <scope>NUCLEOTIDE SEQUENCE [LARGE SCALE GENOMIC DNA]</scope>
    <source>
        <strain evidence="1 2">KUC8140</strain>
    </source>
</reference>
<evidence type="ECO:0008006" key="3">
    <source>
        <dbReference type="Google" id="ProtNLM"/>
    </source>
</evidence>